<evidence type="ECO:0000256" key="3">
    <source>
        <dbReference type="ARBA" id="ARBA00022989"/>
    </source>
</evidence>
<evidence type="ECO:0000256" key="5">
    <source>
        <dbReference type="ARBA" id="ARBA00034313"/>
    </source>
</evidence>
<sequence length="188" mass="20170">MTPPVPAFLEPVPVTIRLAQAVGITASAFLCGQTAAASIQLTPSLLEAPAPLLARQWLKARNIYMKINLPSVAGSVVLFSWLASRESPDSVPRKLYTAAALLYFAKVPYSFLFLHPTDVALQAKAQSFASTNLADTSTEVGIAKEETTHALVDKWATINLGRAILGFTGAACAVWATLGRVDVIRYRL</sequence>
<proteinExistence type="inferred from homology"/>
<evidence type="ECO:0000313" key="7">
    <source>
        <dbReference type="Proteomes" id="UP000034182"/>
    </source>
</evidence>
<keyword evidence="4" id="KW-0472">Membrane</keyword>
<dbReference type="GO" id="GO:0016020">
    <property type="term" value="C:membrane"/>
    <property type="evidence" value="ECO:0007669"/>
    <property type="project" value="UniProtKB-SubCell"/>
</dbReference>
<accession>A0A0G2GE01</accession>
<dbReference type="EMBL" id="LAQI01000081">
    <property type="protein sequence ID" value="KKY21833.1"/>
    <property type="molecule type" value="Genomic_DNA"/>
</dbReference>
<gene>
    <name evidence="6" type="ORF">UCDDS831_g04088</name>
</gene>
<dbReference type="Proteomes" id="UP000034182">
    <property type="component" value="Unassembled WGS sequence"/>
</dbReference>
<keyword evidence="3" id="KW-1133">Transmembrane helix</keyword>
<dbReference type="Pfam" id="PF08592">
    <property type="entry name" value="Anthrone_oxy"/>
    <property type="match status" value="1"/>
</dbReference>
<evidence type="ECO:0008006" key="8">
    <source>
        <dbReference type="Google" id="ProtNLM"/>
    </source>
</evidence>
<protein>
    <recommendedName>
        <fullName evidence="8">DUF1772-domain-containing protein</fullName>
    </recommendedName>
</protein>
<dbReference type="InterPro" id="IPR013901">
    <property type="entry name" value="Anthrone_oxy"/>
</dbReference>
<comment type="caution">
    <text evidence="6">The sequence shown here is derived from an EMBL/GenBank/DDBJ whole genome shotgun (WGS) entry which is preliminary data.</text>
</comment>
<name>A0A0G2GE01_9PEZI</name>
<dbReference type="AlphaFoldDB" id="A0A0G2GE01"/>
<comment type="similarity">
    <text evidence="5">Belongs to the anthrone oxygenase family.</text>
</comment>
<keyword evidence="2" id="KW-0812">Transmembrane</keyword>
<reference evidence="6 7" key="2">
    <citation type="submission" date="2015-05" db="EMBL/GenBank/DDBJ databases">
        <title>Distinctive expansion of gene families associated with plant cell wall degradation and secondary metabolism in the genomes of grapevine trunk pathogens.</title>
        <authorList>
            <person name="Lawrence D.P."/>
            <person name="Travadon R."/>
            <person name="Rolshausen P.E."/>
            <person name="Baumgartner K."/>
        </authorList>
    </citation>
    <scope>NUCLEOTIDE SEQUENCE [LARGE SCALE GENOMIC DNA]</scope>
    <source>
        <strain evidence="6">DS831</strain>
    </source>
</reference>
<evidence type="ECO:0000256" key="2">
    <source>
        <dbReference type="ARBA" id="ARBA00022692"/>
    </source>
</evidence>
<comment type="subcellular location">
    <subcellularLocation>
        <location evidence="1">Membrane</location>
        <topology evidence="1">Multi-pass membrane protein</topology>
    </subcellularLocation>
</comment>
<evidence type="ECO:0000256" key="1">
    <source>
        <dbReference type="ARBA" id="ARBA00004141"/>
    </source>
</evidence>
<dbReference type="PANTHER" id="PTHR35042">
    <property type="entry name" value="ANTHRONE OXYGENASE ENCC"/>
    <property type="match status" value="1"/>
</dbReference>
<reference evidence="6 7" key="1">
    <citation type="submission" date="2015-03" db="EMBL/GenBank/DDBJ databases">
        <authorList>
            <person name="Morales-Cruz A."/>
            <person name="Amrine K.C."/>
            <person name="Cantu D."/>
        </authorList>
    </citation>
    <scope>NUCLEOTIDE SEQUENCE [LARGE SCALE GENOMIC DNA]</scope>
    <source>
        <strain evidence="6">DS831</strain>
    </source>
</reference>
<organism evidence="6 7">
    <name type="scientific">Diplodia seriata</name>
    <dbReference type="NCBI Taxonomy" id="420778"/>
    <lineage>
        <taxon>Eukaryota</taxon>
        <taxon>Fungi</taxon>
        <taxon>Dikarya</taxon>
        <taxon>Ascomycota</taxon>
        <taxon>Pezizomycotina</taxon>
        <taxon>Dothideomycetes</taxon>
        <taxon>Dothideomycetes incertae sedis</taxon>
        <taxon>Botryosphaeriales</taxon>
        <taxon>Botryosphaeriaceae</taxon>
        <taxon>Diplodia</taxon>
    </lineage>
</organism>
<evidence type="ECO:0000256" key="4">
    <source>
        <dbReference type="ARBA" id="ARBA00023136"/>
    </source>
</evidence>
<evidence type="ECO:0000313" key="6">
    <source>
        <dbReference type="EMBL" id="KKY21833.1"/>
    </source>
</evidence>
<dbReference type="PANTHER" id="PTHR35042:SF1">
    <property type="entry name" value="DUF1772-DOMAIN-CONTAINING PROTEIN"/>
    <property type="match status" value="1"/>
</dbReference>